<dbReference type="InterPro" id="IPR002797">
    <property type="entry name" value="Polysacc_synth"/>
</dbReference>
<feature type="transmembrane region" description="Helical" evidence="6">
    <location>
        <begin position="218"/>
        <end position="236"/>
    </location>
</feature>
<feature type="transmembrane region" description="Helical" evidence="6">
    <location>
        <begin position="53"/>
        <end position="71"/>
    </location>
</feature>
<feature type="transmembrane region" description="Helical" evidence="6">
    <location>
        <begin position="12"/>
        <end position="33"/>
    </location>
</feature>
<keyword evidence="8" id="KW-1185">Reference proteome</keyword>
<feature type="transmembrane region" description="Helical" evidence="6">
    <location>
        <begin position="443"/>
        <end position="466"/>
    </location>
</feature>
<protein>
    <submittedName>
        <fullName evidence="7">Polysaccharide biosynthesis C-terminal domain-containing protein</fullName>
    </submittedName>
</protein>
<feature type="transmembrane region" description="Helical" evidence="6">
    <location>
        <begin position="418"/>
        <end position="437"/>
    </location>
</feature>
<accession>A0ABR7GM74</accession>
<comment type="caution">
    <text evidence="7">The sequence shown here is derived from an EMBL/GenBank/DDBJ whole genome shotgun (WGS) entry which is preliminary data.</text>
</comment>
<gene>
    <name evidence="7" type="ORF">H8S02_05605</name>
</gene>
<keyword evidence="5 6" id="KW-0472">Membrane</keyword>
<dbReference type="RefSeq" id="WP_186969684.1">
    <property type="nucleotide sequence ID" value="NZ_JACOPK010000004.1"/>
</dbReference>
<feature type="transmembrane region" description="Helical" evidence="6">
    <location>
        <begin position="118"/>
        <end position="137"/>
    </location>
</feature>
<dbReference type="Pfam" id="PF01943">
    <property type="entry name" value="Polysacc_synt"/>
    <property type="match status" value="1"/>
</dbReference>
<keyword evidence="3 6" id="KW-0812">Transmembrane</keyword>
<evidence type="ECO:0000256" key="5">
    <source>
        <dbReference type="ARBA" id="ARBA00023136"/>
    </source>
</evidence>
<dbReference type="PANTHER" id="PTHR30250:SF11">
    <property type="entry name" value="O-ANTIGEN TRANSPORTER-RELATED"/>
    <property type="match status" value="1"/>
</dbReference>
<name>A0ABR7GM74_9FIRM</name>
<keyword evidence="4 6" id="KW-1133">Transmembrane helix</keyword>
<proteinExistence type="predicted"/>
<feature type="transmembrane region" description="Helical" evidence="6">
    <location>
        <begin position="387"/>
        <end position="406"/>
    </location>
</feature>
<feature type="transmembrane region" description="Helical" evidence="6">
    <location>
        <begin position="176"/>
        <end position="197"/>
    </location>
</feature>
<sequence>MNQYKRLLSNTFIFAVGTFSSKILVILMLRFYTGVLTQDEMGVADLIIKTTSILYPVVSLSIGQAVIRYGLERRRRKPDVFTIGLLTVACGFLISLPFNPLLKLVHYNTSAGVAGSLLDYRILIYVYVLTSCTQNVCGQFIRAIGYVRLYAIDGIFRTFMTIVLNILYLKVFRWNIYGYVASIICSDALSTVCLFMIARLWKYFRPRRINFYLWRSMLLYALPLVPDAILVYIIGFSDQAFLASMQNTSVSAIYSIAYRVPTLIALVASIFIDAWQLSMVNSNTKEEQIEFFSNVGNTYSAIVFIIASGGIMCAKLAMTVLAVKNYYIGWTFIPILAIGAGFNCLSSFQKSVYLLEKKTVPSFLSTAFSAVINIVLNALLIPRYGGTGAAAATLTSYVALFIYRALDSRRFMPIRWKSLRLGLTVLLLAVQAALMLIEPPFWLIWQLLLFGAVGLLNSRELMAAFAKILHRHRKA</sequence>
<evidence type="ECO:0000313" key="8">
    <source>
        <dbReference type="Proteomes" id="UP000641741"/>
    </source>
</evidence>
<dbReference type="InterPro" id="IPR050833">
    <property type="entry name" value="Poly_Biosynth_Transport"/>
</dbReference>
<dbReference type="Proteomes" id="UP000641741">
    <property type="component" value="Unassembled WGS sequence"/>
</dbReference>
<feature type="transmembrane region" description="Helical" evidence="6">
    <location>
        <begin position="298"/>
        <end position="321"/>
    </location>
</feature>
<feature type="transmembrane region" description="Helical" evidence="6">
    <location>
        <begin position="360"/>
        <end position="381"/>
    </location>
</feature>
<evidence type="ECO:0000256" key="6">
    <source>
        <dbReference type="SAM" id="Phobius"/>
    </source>
</evidence>
<evidence type="ECO:0000313" key="7">
    <source>
        <dbReference type="EMBL" id="MBC5695422.1"/>
    </source>
</evidence>
<feature type="transmembrane region" description="Helical" evidence="6">
    <location>
        <begin position="256"/>
        <end position="277"/>
    </location>
</feature>
<dbReference type="EMBL" id="JACOPK010000004">
    <property type="protein sequence ID" value="MBC5695422.1"/>
    <property type="molecule type" value="Genomic_DNA"/>
</dbReference>
<evidence type="ECO:0000256" key="4">
    <source>
        <dbReference type="ARBA" id="ARBA00022989"/>
    </source>
</evidence>
<keyword evidence="2" id="KW-1003">Cell membrane</keyword>
<feature type="transmembrane region" description="Helical" evidence="6">
    <location>
        <begin position="149"/>
        <end position="170"/>
    </location>
</feature>
<comment type="subcellular location">
    <subcellularLocation>
        <location evidence="1">Cell membrane</location>
        <topology evidence="1">Multi-pass membrane protein</topology>
    </subcellularLocation>
</comment>
<organism evidence="7 8">
    <name type="scientific">Agathobaculum hominis</name>
    <dbReference type="NCBI Taxonomy" id="2763014"/>
    <lineage>
        <taxon>Bacteria</taxon>
        <taxon>Bacillati</taxon>
        <taxon>Bacillota</taxon>
        <taxon>Clostridia</taxon>
        <taxon>Eubacteriales</taxon>
        <taxon>Butyricicoccaceae</taxon>
        <taxon>Agathobaculum</taxon>
    </lineage>
</organism>
<reference evidence="7 8" key="1">
    <citation type="submission" date="2020-08" db="EMBL/GenBank/DDBJ databases">
        <title>Genome public.</title>
        <authorList>
            <person name="Liu C."/>
            <person name="Sun Q."/>
        </authorList>
    </citation>
    <scope>NUCLEOTIDE SEQUENCE [LARGE SCALE GENOMIC DNA]</scope>
    <source>
        <strain evidence="7 8">M2</strain>
    </source>
</reference>
<evidence type="ECO:0000256" key="3">
    <source>
        <dbReference type="ARBA" id="ARBA00022692"/>
    </source>
</evidence>
<feature type="transmembrane region" description="Helical" evidence="6">
    <location>
        <begin position="80"/>
        <end position="98"/>
    </location>
</feature>
<feature type="transmembrane region" description="Helical" evidence="6">
    <location>
        <begin position="327"/>
        <end position="348"/>
    </location>
</feature>
<evidence type="ECO:0000256" key="1">
    <source>
        <dbReference type="ARBA" id="ARBA00004651"/>
    </source>
</evidence>
<dbReference type="PANTHER" id="PTHR30250">
    <property type="entry name" value="PST FAMILY PREDICTED COLANIC ACID TRANSPORTER"/>
    <property type="match status" value="1"/>
</dbReference>
<evidence type="ECO:0000256" key="2">
    <source>
        <dbReference type="ARBA" id="ARBA00022475"/>
    </source>
</evidence>